<feature type="signal peptide" evidence="3">
    <location>
        <begin position="1"/>
        <end position="26"/>
    </location>
</feature>
<reference evidence="4" key="1">
    <citation type="submission" date="2011-08" db="EMBL/GenBank/DDBJ databases">
        <authorList>
            <consortium name="The Broad Institute Genome Sequencing Platform"/>
            <person name="Earl A."/>
            <person name="Ward D."/>
            <person name="Feldgarden M."/>
            <person name="Gevers D."/>
            <person name="Sizova M."/>
            <person name="Hazen A."/>
            <person name="Epstein S."/>
            <person name="Young S.K."/>
            <person name="Zeng Q."/>
            <person name="Gargeya S."/>
            <person name="Fitzgerald M."/>
            <person name="Haas B."/>
            <person name="Abouelleil A."/>
            <person name="Alvarado L."/>
            <person name="Arachchi H.M."/>
            <person name="Berlin A."/>
            <person name="Brown A."/>
            <person name="Chapman S.B."/>
            <person name="Chen Z."/>
            <person name="Dunbar C."/>
            <person name="Freedman E."/>
            <person name="Gearin G."/>
            <person name="Gellesch M."/>
            <person name="Goldberg J."/>
            <person name="Griggs A."/>
            <person name="Gujja S."/>
            <person name="Heiman D."/>
            <person name="Howarth C."/>
            <person name="Larson L."/>
            <person name="Lui A."/>
            <person name="MacDonald P.J.P."/>
            <person name="Montmayeur A."/>
            <person name="Murphy C."/>
            <person name="Neiman D."/>
            <person name="Pearson M."/>
            <person name="Priest M."/>
            <person name="Roberts A."/>
            <person name="Saif S."/>
            <person name="Shea T."/>
            <person name="Shenoy N."/>
            <person name="Sisk P."/>
            <person name="Stolte C."/>
            <person name="Sykes S."/>
            <person name="Wortman J."/>
            <person name="Nusbaum C."/>
            <person name="Birren B."/>
        </authorList>
    </citation>
    <scope>NUCLEOTIDE SEQUENCE</scope>
    <source>
        <strain evidence="4">ACB1</strain>
    </source>
</reference>
<dbReference type="SUPFAM" id="SSF69360">
    <property type="entry name" value="Cell wall binding repeat"/>
    <property type="match status" value="1"/>
</dbReference>
<dbReference type="AlphaFoldDB" id="G9WNF3"/>
<keyword evidence="3" id="KW-0732">Signal</keyword>
<dbReference type="Gene3D" id="2.10.270.10">
    <property type="entry name" value="Cholin Binding"/>
    <property type="match status" value="1"/>
</dbReference>
<dbReference type="Proteomes" id="UP000018461">
    <property type="component" value="Unassembled WGS sequence"/>
</dbReference>
<accession>G9WNF3</accession>
<sequence>MKFTKKMAALFFATVLCLSMALPAFAGEWVFDGPESWKWWYKEDNGNRVTNGWKQIDGEWYHFKDNGYIDTGWINLPKTLRGVVEDYAWEETIQQWYYLDASGKMLKNQNYIGGYTDETGLLNEDWFFEGKFYRGNTNLEKVPAPPVEGAKFKNPLYDDGYSVDGQVVKGWEYVSPDYKTEFFNALSSALGPERNDFSYRIPQGAYTMDQPFLESTMIDWFRKETDNWSYSEDGTGLIHVHWVNE</sequence>
<gene>
    <name evidence="4" type="ORF">HMPREF9625_00886</name>
</gene>
<name>G9WNF3_9FIRM</name>
<dbReference type="PATRIC" id="fig|796943.3.peg.1299"/>
<reference evidence="4" key="2">
    <citation type="submission" date="2013-03" db="EMBL/GenBank/DDBJ databases">
        <title>The Genome Sequence of Oribacterium sp. ACB1.</title>
        <authorList>
            <consortium name="The Broad Institute Genomics Platform"/>
            <consortium name="The Broad Institute Genome Sequencing Center for Infectious Disease"/>
            <person name="Earl A."/>
            <person name="Ward D."/>
            <person name="Feldgarden M."/>
            <person name="Gevers D."/>
            <person name="Sizova M."/>
            <person name="Hazen A."/>
            <person name="Epstein S."/>
            <person name="Walker B."/>
            <person name="Young S."/>
            <person name="Zeng Q."/>
            <person name="Gargeya S."/>
            <person name="Fitzgerald M."/>
            <person name="Haas B."/>
            <person name="Abouelleil A."/>
            <person name="Allen A.W."/>
            <person name="Alvarado L."/>
            <person name="Arachchi H.M."/>
            <person name="Berlin A.M."/>
            <person name="Chapman S.B."/>
            <person name="Gainer-Dewar J."/>
            <person name="Goldberg J."/>
            <person name="Griggs A."/>
            <person name="Gujja S."/>
            <person name="Hansen M."/>
            <person name="Howarth C."/>
            <person name="Imamovic A."/>
            <person name="Ireland A."/>
            <person name="Larimer J."/>
            <person name="McCowan C."/>
            <person name="Murphy C."/>
            <person name="Pearson M."/>
            <person name="Poon T.W."/>
            <person name="Priest M."/>
            <person name="Roberts A."/>
            <person name="Saif S."/>
            <person name="Shea T."/>
            <person name="Sisk P."/>
            <person name="Sykes S."/>
            <person name="Wortman J."/>
            <person name="Nusbaum C."/>
            <person name="Birren B."/>
        </authorList>
    </citation>
    <scope>NUCLEOTIDE SEQUENCE [LARGE SCALE GENOMIC DNA]</scope>
    <source>
        <strain evidence="4">ACB1</strain>
    </source>
</reference>
<feature type="repeat" description="Cell wall-binding" evidence="2">
    <location>
        <begin position="50"/>
        <end position="69"/>
    </location>
</feature>
<dbReference type="HOGENOM" id="CLU_1137154_0_0_9"/>
<feature type="chain" id="PRO_5003527625" evidence="3">
    <location>
        <begin position="27"/>
        <end position="245"/>
    </location>
</feature>
<dbReference type="RefSeq" id="WP_009534744.1">
    <property type="nucleotide sequence ID" value="NZ_KE148312.1"/>
</dbReference>
<keyword evidence="1" id="KW-0677">Repeat</keyword>
<protein>
    <submittedName>
        <fullName evidence="4">Uncharacterized protein</fullName>
    </submittedName>
</protein>
<evidence type="ECO:0000313" key="5">
    <source>
        <dbReference type="Proteomes" id="UP000018461"/>
    </source>
</evidence>
<keyword evidence="5" id="KW-1185">Reference proteome</keyword>
<proteinExistence type="predicted"/>
<evidence type="ECO:0000313" key="4">
    <source>
        <dbReference type="EMBL" id="EHL10690.1"/>
    </source>
</evidence>
<dbReference type="EMBL" id="AFZC02000003">
    <property type="protein sequence ID" value="EHL10690.1"/>
    <property type="molecule type" value="Genomic_DNA"/>
</dbReference>
<dbReference type="PROSITE" id="PS51170">
    <property type="entry name" value="CW"/>
    <property type="match status" value="1"/>
</dbReference>
<dbReference type="Pfam" id="PF01473">
    <property type="entry name" value="Choline_bind_1"/>
    <property type="match status" value="2"/>
</dbReference>
<dbReference type="InterPro" id="IPR018337">
    <property type="entry name" value="Cell_wall/Cho-bd_repeat"/>
</dbReference>
<evidence type="ECO:0000256" key="2">
    <source>
        <dbReference type="PROSITE-ProRule" id="PRU00591"/>
    </source>
</evidence>
<evidence type="ECO:0000256" key="3">
    <source>
        <dbReference type="SAM" id="SignalP"/>
    </source>
</evidence>
<comment type="caution">
    <text evidence="4">The sequence shown here is derived from an EMBL/GenBank/DDBJ whole genome shotgun (WGS) entry which is preliminary data.</text>
</comment>
<evidence type="ECO:0000256" key="1">
    <source>
        <dbReference type="ARBA" id="ARBA00022737"/>
    </source>
</evidence>
<organism evidence="4 5">
    <name type="scientific">Oribacterium parvum ACB1</name>
    <dbReference type="NCBI Taxonomy" id="796943"/>
    <lineage>
        <taxon>Bacteria</taxon>
        <taxon>Bacillati</taxon>
        <taxon>Bacillota</taxon>
        <taxon>Clostridia</taxon>
        <taxon>Lachnospirales</taxon>
        <taxon>Lachnospiraceae</taxon>
        <taxon>Oribacterium</taxon>
    </lineage>
</organism>